<dbReference type="InterPro" id="IPR041118">
    <property type="entry name" value="Rx_N"/>
</dbReference>
<dbReference type="Pfam" id="PF00931">
    <property type="entry name" value="NB-ARC"/>
    <property type="match status" value="1"/>
</dbReference>
<organism evidence="11 12">
    <name type="scientific">Panicum virgatum</name>
    <name type="common">Blackwell switchgrass</name>
    <dbReference type="NCBI Taxonomy" id="38727"/>
    <lineage>
        <taxon>Eukaryota</taxon>
        <taxon>Viridiplantae</taxon>
        <taxon>Streptophyta</taxon>
        <taxon>Embryophyta</taxon>
        <taxon>Tracheophyta</taxon>
        <taxon>Spermatophyta</taxon>
        <taxon>Magnoliopsida</taxon>
        <taxon>Liliopsida</taxon>
        <taxon>Poales</taxon>
        <taxon>Poaceae</taxon>
        <taxon>PACMAD clade</taxon>
        <taxon>Panicoideae</taxon>
        <taxon>Panicodae</taxon>
        <taxon>Paniceae</taxon>
        <taxon>Panicinae</taxon>
        <taxon>Panicum</taxon>
        <taxon>Panicum sect. Hiantes</taxon>
    </lineage>
</organism>
<evidence type="ECO:0000313" key="11">
    <source>
        <dbReference type="EMBL" id="KAG2562937.1"/>
    </source>
</evidence>
<dbReference type="InterPro" id="IPR032675">
    <property type="entry name" value="LRR_dom_sf"/>
</dbReference>
<dbReference type="Gene3D" id="1.20.5.4130">
    <property type="match status" value="1"/>
</dbReference>
<dbReference type="InterPro" id="IPR042197">
    <property type="entry name" value="Apaf_helical"/>
</dbReference>
<dbReference type="InterPro" id="IPR055414">
    <property type="entry name" value="LRR_R13L4/SHOC2-like"/>
</dbReference>
<comment type="caution">
    <text evidence="11">The sequence shown here is derived from an EMBL/GenBank/DDBJ whole genome shotgun (WGS) entry which is preliminary data.</text>
</comment>
<proteinExistence type="inferred from homology"/>
<evidence type="ECO:0000259" key="9">
    <source>
        <dbReference type="Pfam" id="PF23559"/>
    </source>
</evidence>
<evidence type="ECO:0000259" key="10">
    <source>
        <dbReference type="Pfam" id="PF23598"/>
    </source>
</evidence>
<feature type="domain" description="Disease resistance R13L4/SHOC-2-like LRR" evidence="10">
    <location>
        <begin position="545"/>
        <end position="899"/>
    </location>
</feature>
<dbReference type="Pfam" id="PF23598">
    <property type="entry name" value="LRR_14"/>
    <property type="match status" value="1"/>
</dbReference>
<accession>A0A8T0PKT0</accession>
<evidence type="ECO:0000256" key="3">
    <source>
        <dbReference type="ARBA" id="ARBA00022737"/>
    </source>
</evidence>
<evidence type="ECO:0000259" key="7">
    <source>
        <dbReference type="Pfam" id="PF00931"/>
    </source>
</evidence>
<dbReference type="PANTHER" id="PTHR23155">
    <property type="entry name" value="DISEASE RESISTANCE PROTEIN RP"/>
    <property type="match status" value="1"/>
</dbReference>
<dbReference type="SUPFAM" id="SSF52540">
    <property type="entry name" value="P-loop containing nucleoside triphosphate hydrolases"/>
    <property type="match status" value="1"/>
</dbReference>
<dbReference type="FunFam" id="1.10.10.10:FF:000322">
    <property type="entry name" value="Probable disease resistance protein At1g63360"/>
    <property type="match status" value="1"/>
</dbReference>
<dbReference type="Gene3D" id="3.40.50.300">
    <property type="entry name" value="P-loop containing nucleotide triphosphate hydrolases"/>
    <property type="match status" value="1"/>
</dbReference>
<feature type="domain" description="NB-ARC" evidence="7">
    <location>
        <begin position="180"/>
        <end position="330"/>
    </location>
</feature>
<dbReference type="InterPro" id="IPR036388">
    <property type="entry name" value="WH-like_DNA-bd_sf"/>
</dbReference>
<evidence type="ECO:0000259" key="8">
    <source>
        <dbReference type="Pfam" id="PF18052"/>
    </source>
</evidence>
<keyword evidence="12" id="KW-1185">Reference proteome</keyword>
<dbReference type="GO" id="GO:0043531">
    <property type="term" value="F:ADP binding"/>
    <property type="evidence" value="ECO:0007669"/>
    <property type="project" value="InterPro"/>
</dbReference>
<evidence type="ECO:0000256" key="1">
    <source>
        <dbReference type="ARBA" id="ARBA00008894"/>
    </source>
</evidence>
<protein>
    <submittedName>
        <fullName evidence="11">Uncharacterized protein</fullName>
    </submittedName>
</protein>
<keyword evidence="3" id="KW-0677">Repeat</keyword>
<dbReference type="Pfam" id="PF18052">
    <property type="entry name" value="Rx_N"/>
    <property type="match status" value="1"/>
</dbReference>
<dbReference type="PANTHER" id="PTHR23155:SF1229">
    <property type="entry name" value="OS11G0550500 PROTEIN"/>
    <property type="match status" value="1"/>
</dbReference>
<evidence type="ECO:0000313" key="12">
    <source>
        <dbReference type="Proteomes" id="UP000823388"/>
    </source>
</evidence>
<name>A0A8T0PKT0_PANVG</name>
<gene>
    <name evidence="11" type="ORF">PVAP13_8KG304300</name>
</gene>
<dbReference type="Gene3D" id="1.10.8.430">
    <property type="entry name" value="Helical domain of apoptotic protease-activating factors"/>
    <property type="match status" value="1"/>
</dbReference>
<keyword evidence="6" id="KW-0175">Coiled coil</keyword>
<evidence type="ECO:0000256" key="4">
    <source>
        <dbReference type="ARBA" id="ARBA00022741"/>
    </source>
</evidence>
<dbReference type="InterPro" id="IPR044974">
    <property type="entry name" value="Disease_R_plants"/>
</dbReference>
<dbReference type="SUPFAM" id="SSF52058">
    <property type="entry name" value="L domain-like"/>
    <property type="match status" value="1"/>
</dbReference>
<dbReference type="Proteomes" id="UP000823388">
    <property type="component" value="Chromosome 8K"/>
</dbReference>
<evidence type="ECO:0000256" key="2">
    <source>
        <dbReference type="ARBA" id="ARBA00022614"/>
    </source>
</evidence>
<dbReference type="PRINTS" id="PR00364">
    <property type="entry name" value="DISEASERSIST"/>
</dbReference>
<dbReference type="AlphaFoldDB" id="A0A8T0PKT0"/>
<dbReference type="Gene3D" id="3.80.10.10">
    <property type="entry name" value="Ribonuclease Inhibitor"/>
    <property type="match status" value="1"/>
</dbReference>
<sequence length="963" mass="109089">MEVVTGAISTLLAKLGDLLMDEYRLQASVRGDIAFLMDELESIQAALLKVSEAPIDEPPDIQVKLWAKEVKELSYDIEDRVDTFTVRVDGHAPSRQLHGLRGVVGRSLNLLKKAEIRHDIGMDIKDIKRRIKEVSERRDRYKVDNVAVKPVGPSVHSLRLSALYRKAAELIGTEEKGDYLVSKLQLQKTVSIVGFGGLGKTTLAKLVYEKLKVQFHCGAFVSVSFNPNMISLFKNMLHQLGNYKNVATWEEAQLIDEIREFLRNKRYLIVIDDIWSTSAWKTIQYALIENECGSRVITTTRILDVAKCAGGVYELPRLTPADSRKLFNIRIFGTEKKSLPKELEEVYNSILKKCGGVPLAIITIASMLASKMGKENTYKYWSKVYRTMGSGLEDSPDYNDMRRILLISYYELPPHLKTCLLYLSLFPEDSEVSTEYLIWQWVGEGFVQKEQGKTIYEVGQDYVDQLINRSMIEAADFDHDSSNVSYCRIHDMVLDLVTGLSNEDGFQTTLDGQRTTCLPNRIRRLSLQTSNEEDVKLVSTMSMSHMRSLTVFKAAFNLLPALSNFPVLRVLDLSGCRQVDNHHFKDICNLFHLRFLGLWLTGITEIPEEIGSLQFLQVLDISCTEINEVPATFVQLRQLVCLRFDHLKRLPERFGDLKSLERLEGKIDLESPTILHELGGLTELRRVHVNFSEWDESIENHILQFLSNLVCLEDLKISGYNGDFDSQRDRLSPRLQQIQDIRMMGCIIPAVPSWMSSLSALSILSMALYTIGEEDLHVLGSIPSLSHLEILVKEPTQGRNKKLVISNVYPFLFLTNFKIYGTMEAVFLQGAMEKLQTLFLSFNVQETMDQFGDLDFGLENLSSLAHVAVDMSCTGSEDRKAAEAAIQKAVDMNPNKPALNFGKVIILMHALKQTYVKLITLHLSVVVFFCFHTSFISSFEVLMIQDDNFLRGDGSPRIPTRAG</sequence>
<comment type="similarity">
    <text evidence="1">Belongs to the disease resistance NB-LRR family.</text>
</comment>
<keyword evidence="4" id="KW-0547">Nucleotide-binding</keyword>
<feature type="domain" description="Disease resistance N-terminal" evidence="8">
    <location>
        <begin position="7"/>
        <end position="93"/>
    </location>
</feature>
<evidence type="ECO:0000256" key="5">
    <source>
        <dbReference type="ARBA" id="ARBA00022821"/>
    </source>
</evidence>
<dbReference type="InterPro" id="IPR002182">
    <property type="entry name" value="NB-ARC"/>
</dbReference>
<dbReference type="GO" id="GO:0002758">
    <property type="term" value="P:innate immune response-activating signaling pathway"/>
    <property type="evidence" value="ECO:0007669"/>
    <property type="project" value="UniProtKB-ARBA"/>
</dbReference>
<keyword evidence="2" id="KW-0433">Leucine-rich repeat</keyword>
<dbReference type="FunFam" id="3.40.50.300:FF:001091">
    <property type="entry name" value="Probable disease resistance protein At1g61300"/>
    <property type="match status" value="1"/>
</dbReference>
<dbReference type="GO" id="GO:0042742">
    <property type="term" value="P:defense response to bacterium"/>
    <property type="evidence" value="ECO:0007669"/>
    <property type="project" value="UniProtKB-ARBA"/>
</dbReference>
<dbReference type="CDD" id="cd14798">
    <property type="entry name" value="RX-CC_like"/>
    <property type="match status" value="1"/>
</dbReference>
<dbReference type="InterPro" id="IPR058922">
    <property type="entry name" value="WHD_DRP"/>
</dbReference>
<keyword evidence="5" id="KW-0611">Plant defense</keyword>
<dbReference type="Gene3D" id="1.10.10.10">
    <property type="entry name" value="Winged helix-like DNA-binding domain superfamily/Winged helix DNA-binding domain"/>
    <property type="match status" value="1"/>
</dbReference>
<dbReference type="Pfam" id="PF23559">
    <property type="entry name" value="WHD_DRP"/>
    <property type="match status" value="1"/>
</dbReference>
<feature type="domain" description="Disease resistance protein winged helix" evidence="9">
    <location>
        <begin position="425"/>
        <end position="497"/>
    </location>
</feature>
<reference evidence="11" key="1">
    <citation type="submission" date="2020-05" db="EMBL/GenBank/DDBJ databases">
        <title>WGS assembly of Panicum virgatum.</title>
        <authorList>
            <person name="Lovell J.T."/>
            <person name="Jenkins J."/>
            <person name="Shu S."/>
            <person name="Juenger T.E."/>
            <person name="Schmutz J."/>
        </authorList>
    </citation>
    <scope>NUCLEOTIDE SEQUENCE</scope>
    <source>
        <strain evidence="11">AP13</strain>
    </source>
</reference>
<dbReference type="GO" id="GO:0009626">
    <property type="term" value="P:plant-type hypersensitive response"/>
    <property type="evidence" value="ECO:0007669"/>
    <property type="project" value="UniProtKB-ARBA"/>
</dbReference>
<evidence type="ECO:0000256" key="6">
    <source>
        <dbReference type="ARBA" id="ARBA00023054"/>
    </source>
</evidence>
<dbReference type="EMBL" id="CM029051">
    <property type="protein sequence ID" value="KAG2562937.1"/>
    <property type="molecule type" value="Genomic_DNA"/>
</dbReference>
<dbReference type="InterPro" id="IPR027417">
    <property type="entry name" value="P-loop_NTPase"/>
</dbReference>
<dbReference type="InterPro" id="IPR038005">
    <property type="entry name" value="RX-like_CC"/>
</dbReference>